<reference evidence="1" key="1">
    <citation type="submission" date="2020-07" db="EMBL/GenBank/DDBJ databases">
        <title>Genome sequence and genetic diversity analysis of an under-domesticated orphan crop, white fonio (Digitaria exilis).</title>
        <authorList>
            <person name="Bennetzen J.L."/>
            <person name="Chen S."/>
            <person name="Ma X."/>
            <person name="Wang X."/>
            <person name="Yssel A.E.J."/>
            <person name="Chaluvadi S.R."/>
            <person name="Johnson M."/>
            <person name="Gangashetty P."/>
            <person name="Hamidou F."/>
            <person name="Sanogo M.D."/>
            <person name="Zwaenepoel A."/>
            <person name="Wallace J."/>
            <person name="Van De Peer Y."/>
            <person name="Van Deynze A."/>
        </authorList>
    </citation>
    <scope>NUCLEOTIDE SEQUENCE</scope>
    <source>
        <tissue evidence="1">Leaves</tissue>
    </source>
</reference>
<dbReference type="OrthoDB" id="10571616at2759"/>
<evidence type="ECO:0000313" key="1">
    <source>
        <dbReference type="EMBL" id="KAF8654588.1"/>
    </source>
</evidence>
<proteinExistence type="predicted"/>
<accession>A0A835A7P5</accession>
<name>A0A835A7P5_9POAL</name>
<dbReference type="Proteomes" id="UP000636709">
    <property type="component" value="Unassembled WGS sequence"/>
</dbReference>
<evidence type="ECO:0000313" key="2">
    <source>
        <dbReference type="Proteomes" id="UP000636709"/>
    </source>
</evidence>
<gene>
    <name evidence="1" type="ORF">HU200_061787</name>
</gene>
<sequence length="70" mass="7369">MAVGGWIGELCVASLSLSLYPRAHRGLCNVAVAVGGSWCAAALPLVSGGGSWDAKWEMNWYSSGWQARVT</sequence>
<keyword evidence="2" id="KW-1185">Reference proteome</keyword>
<dbReference type="AlphaFoldDB" id="A0A835A7P5"/>
<protein>
    <submittedName>
        <fullName evidence="1">Uncharacterized protein</fullName>
    </submittedName>
</protein>
<comment type="caution">
    <text evidence="1">The sequence shown here is derived from an EMBL/GenBank/DDBJ whole genome shotgun (WGS) entry which is preliminary data.</text>
</comment>
<dbReference type="EMBL" id="JACEFO010002615">
    <property type="protein sequence ID" value="KAF8654588.1"/>
    <property type="molecule type" value="Genomic_DNA"/>
</dbReference>
<organism evidence="1 2">
    <name type="scientific">Digitaria exilis</name>
    <dbReference type="NCBI Taxonomy" id="1010633"/>
    <lineage>
        <taxon>Eukaryota</taxon>
        <taxon>Viridiplantae</taxon>
        <taxon>Streptophyta</taxon>
        <taxon>Embryophyta</taxon>
        <taxon>Tracheophyta</taxon>
        <taxon>Spermatophyta</taxon>
        <taxon>Magnoliopsida</taxon>
        <taxon>Liliopsida</taxon>
        <taxon>Poales</taxon>
        <taxon>Poaceae</taxon>
        <taxon>PACMAD clade</taxon>
        <taxon>Panicoideae</taxon>
        <taxon>Panicodae</taxon>
        <taxon>Paniceae</taxon>
        <taxon>Anthephorinae</taxon>
        <taxon>Digitaria</taxon>
    </lineage>
</organism>